<accession>A0AAP0HCB1</accession>
<sequence>MRKATVDENVKLSEFQLELVQLSAAFNGDHKNESHPNKVVENMTVGEVVKYTETCFKGFFERW</sequence>
<protein>
    <submittedName>
        <fullName evidence="1">Uncharacterized protein</fullName>
    </submittedName>
</protein>
<proteinExistence type="predicted"/>
<dbReference type="Proteomes" id="UP001419268">
    <property type="component" value="Unassembled WGS sequence"/>
</dbReference>
<dbReference type="EMBL" id="JBBNAG010000013">
    <property type="protein sequence ID" value="KAK9083068.1"/>
    <property type="molecule type" value="Genomic_DNA"/>
</dbReference>
<dbReference type="AlphaFoldDB" id="A0AAP0HCB1"/>
<evidence type="ECO:0000313" key="1">
    <source>
        <dbReference type="EMBL" id="KAK9083068.1"/>
    </source>
</evidence>
<gene>
    <name evidence="1" type="ORF">Scep_029539</name>
</gene>
<organism evidence="1 2">
    <name type="scientific">Stephania cephalantha</name>
    <dbReference type="NCBI Taxonomy" id="152367"/>
    <lineage>
        <taxon>Eukaryota</taxon>
        <taxon>Viridiplantae</taxon>
        <taxon>Streptophyta</taxon>
        <taxon>Embryophyta</taxon>
        <taxon>Tracheophyta</taxon>
        <taxon>Spermatophyta</taxon>
        <taxon>Magnoliopsida</taxon>
        <taxon>Ranunculales</taxon>
        <taxon>Menispermaceae</taxon>
        <taxon>Menispermoideae</taxon>
        <taxon>Cissampelideae</taxon>
        <taxon>Stephania</taxon>
    </lineage>
</organism>
<comment type="caution">
    <text evidence="1">The sequence shown here is derived from an EMBL/GenBank/DDBJ whole genome shotgun (WGS) entry which is preliminary data.</text>
</comment>
<keyword evidence="2" id="KW-1185">Reference proteome</keyword>
<reference evidence="1 2" key="1">
    <citation type="submission" date="2024-01" db="EMBL/GenBank/DDBJ databases">
        <title>Genome assemblies of Stephania.</title>
        <authorList>
            <person name="Yang L."/>
        </authorList>
    </citation>
    <scope>NUCLEOTIDE SEQUENCE [LARGE SCALE GENOMIC DNA]</scope>
    <source>
        <strain evidence="1">JXDWG</strain>
        <tissue evidence="1">Leaf</tissue>
    </source>
</reference>
<evidence type="ECO:0000313" key="2">
    <source>
        <dbReference type="Proteomes" id="UP001419268"/>
    </source>
</evidence>
<name>A0AAP0HCB1_9MAGN</name>